<dbReference type="PANTHER" id="PTHR43840">
    <property type="entry name" value="MITOCHONDRIAL METAL TRANSPORTER 1-RELATED"/>
    <property type="match status" value="1"/>
</dbReference>
<evidence type="ECO:0000256" key="5">
    <source>
        <dbReference type="ARBA" id="ARBA00022989"/>
    </source>
</evidence>
<dbReference type="Gene3D" id="1.20.1510.10">
    <property type="entry name" value="Cation efflux protein transmembrane domain"/>
    <property type="match status" value="1"/>
</dbReference>
<dbReference type="EMBL" id="REFO01000011">
    <property type="protein sequence ID" value="RMA97047.1"/>
    <property type="molecule type" value="Genomic_DNA"/>
</dbReference>
<sequence length="394" mass="45160">MQQIQKERWALGSLLLNTFLTLLKFVFALITGSLALMAEAIHSFSDLIVSIISFVSVKVSKIKSKEFPYGLYKIENIAAVIISLFLFFTAYEILKEALFSKEIREVKHVEYAIAVMIITMIFTFVYSRLELKAAEKLHSPTLKADAEHIWADFLSALIVIIGLIGVYLGYNIDKYAAVVVSLFIIHTGWEIFINGIKSLLDVSLSKEEIEKIKKIIYEYPSVMEIKSIRGRSAGSYKFLELELILHNYGIRETHKIVDEIEEKIKKEIPNIESVVIHYEPARQEGLRIAVLTEKDGKIIKDFKTAEKIIIIDVSKDFHLEKSNEIPVNKEEKEIGDILSKLSVDIIISKNHPEDFEVRWKLGKAGSIVWETEEDNFEKAVEEVVKSWKEYNKRG</sequence>
<feature type="transmembrane region" description="Helical" evidence="7">
    <location>
        <begin position="12"/>
        <end position="34"/>
    </location>
</feature>
<name>A0A3M0BIR8_9AQUI</name>
<dbReference type="PANTHER" id="PTHR43840:SF15">
    <property type="entry name" value="MITOCHONDRIAL METAL TRANSPORTER 1-RELATED"/>
    <property type="match status" value="1"/>
</dbReference>
<dbReference type="GO" id="GO:0015086">
    <property type="term" value="F:cadmium ion transmembrane transporter activity"/>
    <property type="evidence" value="ECO:0007669"/>
    <property type="project" value="TreeGrafter"/>
</dbReference>
<reference evidence="10 11" key="1">
    <citation type="submission" date="2018-10" db="EMBL/GenBank/DDBJ databases">
        <title>Genomic Encyclopedia of Archaeal and Bacterial Type Strains, Phase II (KMG-II): from individual species to whole genera.</title>
        <authorList>
            <person name="Goeker M."/>
        </authorList>
    </citation>
    <scope>NUCLEOTIDE SEQUENCE [LARGE SCALE GENOMIC DNA]</scope>
    <source>
        <strain evidence="10 11">VM1</strain>
    </source>
</reference>
<feature type="transmembrane region" description="Helical" evidence="7">
    <location>
        <begin position="149"/>
        <end position="169"/>
    </location>
</feature>
<protein>
    <submittedName>
        <fullName evidence="10">Cation diffusion facilitator family transporter</fullName>
    </submittedName>
</protein>
<comment type="similarity">
    <text evidence="2">Belongs to the cation diffusion facilitator (CDF) transporter (TC 2.A.4) family.</text>
</comment>
<keyword evidence="3" id="KW-0813">Transport</keyword>
<feature type="transmembrane region" description="Helical" evidence="7">
    <location>
        <begin position="175"/>
        <end position="196"/>
    </location>
</feature>
<evidence type="ECO:0000259" key="8">
    <source>
        <dbReference type="Pfam" id="PF01545"/>
    </source>
</evidence>
<dbReference type="GO" id="GO:0015341">
    <property type="term" value="F:zinc efflux antiporter activity"/>
    <property type="evidence" value="ECO:0007669"/>
    <property type="project" value="TreeGrafter"/>
</dbReference>
<feature type="transmembrane region" description="Helical" evidence="7">
    <location>
        <begin position="71"/>
        <end position="91"/>
    </location>
</feature>
<dbReference type="SUPFAM" id="SSF161111">
    <property type="entry name" value="Cation efflux protein transmembrane domain-like"/>
    <property type="match status" value="1"/>
</dbReference>
<feature type="domain" description="Cation efflux protein cytoplasmic" evidence="9">
    <location>
        <begin position="204"/>
        <end position="280"/>
    </location>
</feature>
<dbReference type="InterPro" id="IPR058533">
    <property type="entry name" value="Cation_efflux_TM"/>
</dbReference>
<dbReference type="InterPro" id="IPR036837">
    <property type="entry name" value="Cation_efflux_CTD_sf"/>
</dbReference>
<keyword evidence="11" id="KW-1185">Reference proteome</keyword>
<dbReference type="Pfam" id="PF01545">
    <property type="entry name" value="Cation_efflux"/>
    <property type="match status" value="1"/>
</dbReference>
<proteinExistence type="inferred from homology"/>
<evidence type="ECO:0000256" key="7">
    <source>
        <dbReference type="SAM" id="Phobius"/>
    </source>
</evidence>
<dbReference type="GO" id="GO:0015093">
    <property type="term" value="F:ferrous iron transmembrane transporter activity"/>
    <property type="evidence" value="ECO:0007669"/>
    <property type="project" value="TreeGrafter"/>
</dbReference>
<evidence type="ECO:0000313" key="10">
    <source>
        <dbReference type="EMBL" id="RMA97047.1"/>
    </source>
</evidence>
<organism evidence="10 11">
    <name type="scientific">Hydrogenothermus marinus</name>
    <dbReference type="NCBI Taxonomy" id="133270"/>
    <lineage>
        <taxon>Bacteria</taxon>
        <taxon>Pseudomonadati</taxon>
        <taxon>Aquificota</taxon>
        <taxon>Aquificia</taxon>
        <taxon>Aquificales</taxon>
        <taxon>Hydrogenothermaceae</taxon>
        <taxon>Hydrogenothermus</taxon>
    </lineage>
</organism>
<accession>A0A3M0BIR8</accession>
<comment type="subcellular location">
    <subcellularLocation>
        <location evidence="1">Membrane</location>
        <topology evidence="1">Multi-pass membrane protein</topology>
    </subcellularLocation>
</comment>
<keyword evidence="4 7" id="KW-0812">Transmembrane</keyword>
<gene>
    <name evidence="10" type="ORF">CLV39_0700</name>
</gene>
<dbReference type="Proteomes" id="UP000280842">
    <property type="component" value="Unassembled WGS sequence"/>
</dbReference>
<feature type="transmembrane region" description="Helical" evidence="7">
    <location>
        <begin position="111"/>
        <end position="129"/>
    </location>
</feature>
<keyword evidence="6 7" id="KW-0472">Membrane</keyword>
<evidence type="ECO:0000256" key="1">
    <source>
        <dbReference type="ARBA" id="ARBA00004141"/>
    </source>
</evidence>
<evidence type="ECO:0000256" key="4">
    <source>
        <dbReference type="ARBA" id="ARBA00022692"/>
    </source>
</evidence>
<dbReference type="InterPro" id="IPR027469">
    <property type="entry name" value="Cation_efflux_TMD_sf"/>
</dbReference>
<dbReference type="InterPro" id="IPR002524">
    <property type="entry name" value="Cation_efflux"/>
</dbReference>
<dbReference type="NCBIfam" id="TIGR01297">
    <property type="entry name" value="CDF"/>
    <property type="match status" value="1"/>
</dbReference>
<dbReference type="GO" id="GO:0005886">
    <property type="term" value="C:plasma membrane"/>
    <property type="evidence" value="ECO:0007669"/>
    <property type="project" value="TreeGrafter"/>
</dbReference>
<evidence type="ECO:0000256" key="3">
    <source>
        <dbReference type="ARBA" id="ARBA00022448"/>
    </source>
</evidence>
<feature type="domain" description="Cation efflux protein transmembrane" evidence="8">
    <location>
        <begin position="13"/>
        <end position="200"/>
    </location>
</feature>
<evidence type="ECO:0000313" key="11">
    <source>
        <dbReference type="Proteomes" id="UP000280842"/>
    </source>
</evidence>
<dbReference type="Pfam" id="PF16916">
    <property type="entry name" value="ZT_dimer"/>
    <property type="match status" value="1"/>
</dbReference>
<dbReference type="AlphaFoldDB" id="A0A3M0BIR8"/>
<dbReference type="RefSeq" id="WP_121922841.1">
    <property type="nucleotide sequence ID" value="NZ_REFO01000011.1"/>
</dbReference>
<comment type="caution">
    <text evidence="10">The sequence shown here is derived from an EMBL/GenBank/DDBJ whole genome shotgun (WGS) entry which is preliminary data.</text>
</comment>
<evidence type="ECO:0000256" key="6">
    <source>
        <dbReference type="ARBA" id="ARBA00023136"/>
    </source>
</evidence>
<keyword evidence="5 7" id="KW-1133">Transmembrane helix</keyword>
<dbReference type="InterPro" id="IPR027470">
    <property type="entry name" value="Cation_efflux_CTD"/>
</dbReference>
<dbReference type="SUPFAM" id="SSF160240">
    <property type="entry name" value="Cation efflux protein cytoplasmic domain-like"/>
    <property type="match status" value="1"/>
</dbReference>
<evidence type="ECO:0000259" key="9">
    <source>
        <dbReference type="Pfam" id="PF16916"/>
    </source>
</evidence>
<dbReference type="OrthoDB" id="9806522at2"/>
<dbReference type="Gene3D" id="3.30.70.1350">
    <property type="entry name" value="Cation efflux protein, cytoplasmic domain"/>
    <property type="match status" value="1"/>
</dbReference>
<evidence type="ECO:0000256" key="2">
    <source>
        <dbReference type="ARBA" id="ARBA00008114"/>
    </source>
</evidence>
<dbReference type="GO" id="GO:0006882">
    <property type="term" value="P:intracellular zinc ion homeostasis"/>
    <property type="evidence" value="ECO:0007669"/>
    <property type="project" value="TreeGrafter"/>
</dbReference>
<dbReference type="InterPro" id="IPR050291">
    <property type="entry name" value="CDF_Transporter"/>
</dbReference>